<comment type="subcellular location">
    <subcellularLocation>
        <location evidence="1">Nucleus</location>
    </subcellularLocation>
</comment>
<evidence type="ECO:0000313" key="5">
    <source>
        <dbReference type="EMBL" id="TPX49812.1"/>
    </source>
</evidence>
<proteinExistence type="inferred from homology"/>
<protein>
    <recommendedName>
        <fullName evidence="7">Nucleoporin Nup186/Nup192/Nup205</fullName>
    </recommendedName>
</protein>
<keyword evidence="3" id="KW-0813">Transport</keyword>
<dbReference type="EMBL" id="QEAM01000027">
    <property type="protein sequence ID" value="TPX49812.1"/>
    <property type="molecule type" value="Genomic_DNA"/>
</dbReference>
<comment type="caution">
    <text evidence="5">The sequence shown here is derived from an EMBL/GenBank/DDBJ whole genome shotgun (WGS) entry which is preliminary data.</text>
</comment>
<keyword evidence="4" id="KW-0539">Nucleus</keyword>
<sequence>MAKREFDYLEDFAQLVSQITHLNGHVAVEHLKLVNSQLPRFVREVECLLREPPKDPSLRHQASKGTIYLNQQACQANELFCQTLTILSDLLDLNESRATSLLAQAQVQAARFDRDVLMTAVLLYHRGRRYIADTLVALYNFALDDRIEEPIRRVISSFVDDIIEVTTADVRGTSPITSMLQTVDELKKRELAWSTEGDGGDCDGRKTADIATRIKTAGLGSKPETLIQTHIAHIGNARKDVATIIWASARYRQLTAEETVSLLAKIRRVDMNDPIAFFLVTSFLAAETTPPYEVSDSEQPISDEYVADVERELIPQPWVVKELQNIICFRWAVYLRHEVSRPGSTLTVTDEHIQQLVKAAITQGALHNLHRLLEMNSRLLTDFVQSAHTVRASLPRRTIMYLNDGIAIDTFDAYMAAAFRDAVDDLVASLARKFGRIVKELKNHDEDIVPRPVDTFGQATSQEIPEPSPNRRDFEYLLKLIGLAHSFQVDTGYSWWTEVELCKFLKWSSEVRTEALVPAYLEMLASLANGPQSSSRAYEFLSATDQYSTFGQFGTSRVSWIVLFRTINQYSAALAQAEGREISRNDAAALCAYLRILRNVVHFDESARTTLHQNQHYRAVYALLQLFVCRVSIDVKASLLDAVAAFCLPVGTGGDSITIQVWRMLEQAQIIPSALSLAPGHPDVLSPGLIMDLEEVETNEQRYPETTALLRLLNTLMKSPTITQIVQPGTPLASVPGAPEQIPPQGHGLIPYARYVLERLLYRIDRRPFAHTDEKWNVIKECLEFANSCLVSFEAWMHEMDLTRLSTPIGSHPAIDVYQEVFSGRQLLVILTQIIGIGVETVNERKFGNHHVESVTAALHIFNNILKTQRLILDSLKAVSPAHIASLSPLDDRLSHSKKYVIDIAGYVSCTVGYEIPLIAVKILADLSQSSSFIRADRGTTINQLVSILDTSPDKKRTIYGFMNHLEAEDDNASTSLTDRAAAGNLRRDVATRPADVRTAIFEVLLQGLTKARSSAFAIFLLGFSMKLEAAEIPDPQAEGATLSCFHSVVRLANSAGPGSETAAVDPIPEKALHVLYILSRLHSTSRPTLRYLRHHESFVSKQLATLPIPITMIDEENAHTRHERALAESLALHQQGWIMDITAIELRLLQSTMQQSEIDRVLQVLLYTSGAAQQHDDELDYREGILMNEGAGGGYEQSLPRVLELLTCISLDRVRDQVVARPLETRYFGLLQLQIRMNEHGEEIYDVNQVLDRLNRMASQIDRDALGSGHVLAMRDEMRLILEGLVEKNLEIESSGAATHALMSWSKLMDFIARAFMSSSTYVDVIKLILNGAMSKAIQAPIHVELASAFAPVIEGLIMRLVEHLATDGLDGTYQSIARAVLDFFIRNEQVLTPPARASILSCSNQLFQLIMHKRQKPTEVDFWSSHDGEALSTFATYWKQLVVILCRDASDGDAVVMVPALALLDTLCSSVNTDDATDIITTIINRNALATFVESITLDDELVIRALTEAENFVPIFIAKIKLQMLVRIAQSRDGVIYLLNNNLLGILTRARFLDHFQEGSGNPELFKHFAQITHVVFELILEVLEHTNKQDVYGAVADFTLTHVDTFRAILCPPQNAVLTMESLRAMKYGTGLIMLLRKGRVLLNRMGGGAGRRTLHGMMVSLLDKLANEDTIRRQLKPASAVDDFNFKVREPLSKRGLSVADLEAERLLAEIQYNVLVYCLSIGPTDSAGEAGLEVSSGSLRRLLGNNVHRFQCLAEDRIHVHALVRKTVAVGMDDLKEIVTVHSTSSWNDLTEGEREQFISDAMSEYEEGLNVGIRATWSSIEMLLVLMTRLLRRELPQRRAAEDMEGLKRDLRRVKQQMMDKMSLLPSEERHHTICVTE</sequence>
<evidence type="ECO:0000313" key="6">
    <source>
        <dbReference type="Proteomes" id="UP000320475"/>
    </source>
</evidence>
<dbReference type="Proteomes" id="UP000320475">
    <property type="component" value="Unassembled WGS sequence"/>
</dbReference>
<organism evidence="5 6">
    <name type="scientific">Synchytrium endobioticum</name>
    <dbReference type="NCBI Taxonomy" id="286115"/>
    <lineage>
        <taxon>Eukaryota</taxon>
        <taxon>Fungi</taxon>
        <taxon>Fungi incertae sedis</taxon>
        <taxon>Chytridiomycota</taxon>
        <taxon>Chytridiomycota incertae sedis</taxon>
        <taxon>Chytridiomycetes</taxon>
        <taxon>Synchytriales</taxon>
        <taxon>Synchytriaceae</taxon>
        <taxon>Synchytrium</taxon>
    </lineage>
</organism>
<dbReference type="GO" id="GO:0006999">
    <property type="term" value="P:nuclear pore organization"/>
    <property type="evidence" value="ECO:0007669"/>
    <property type="project" value="TreeGrafter"/>
</dbReference>
<dbReference type="GO" id="GO:0017056">
    <property type="term" value="F:structural constituent of nuclear pore"/>
    <property type="evidence" value="ECO:0007669"/>
    <property type="project" value="TreeGrafter"/>
</dbReference>
<evidence type="ECO:0000256" key="1">
    <source>
        <dbReference type="ARBA" id="ARBA00004123"/>
    </source>
</evidence>
<accession>A0A507DDP9</accession>
<dbReference type="InterPro" id="IPR021827">
    <property type="entry name" value="Nup186/Nup192/Nup205"/>
</dbReference>
<dbReference type="OrthoDB" id="2019644at2759"/>
<dbReference type="PANTHER" id="PTHR31344">
    <property type="entry name" value="NUCLEAR PORE COMPLEX PROTEIN NUP205"/>
    <property type="match status" value="1"/>
</dbReference>
<dbReference type="Pfam" id="PF11894">
    <property type="entry name" value="Nup192"/>
    <property type="match status" value="1"/>
</dbReference>
<gene>
    <name evidence="5" type="ORF">SeLEV6574_g01274</name>
</gene>
<dbReference type="VEuPathDB" id="FungiDB:SeMB42_g05111"/>
<evidence type="ECO:0008006" key="7">
    <source>
        <dbReference type="Google" id="ProtNLM"/>
    </source>
</evidence>
<evidence type="ECO:0000256" key="2">
    <source>
        <dbReference type="ARBA" id="ARBA00005892"/>
    </source>
</evidence>
<evidence type="ECO:0000256" key="3">
    <source>
        <dbReference type="ARBA" id="ARBA00022448"/>
    </source>
</evidence>
<comment type="similarity">
    <text evidence="2">Belongs to the NUP186/NUP192/NUP205 family.</text>
</comment>
<dbReference type="GO" id="GO:0044611">
    <property type="term" value="C:nuclear pore inner ring"/>
    <property type="evidence" value="ECO:0007669"/>
    <property type="project" value="TreeGrafter"/>
</dbReference>
<evidence type="ECO:0000256" key="4">
    <source>
        <dbReference type="ARBA" id="ARBA00023242"/>
    </source>
</evidence>
<reference evidence="5 6" key="1">
    <citation type="journal article" date="2019" name="Sci. Rep.">
        <title>Comparative genomics of chytrid fungi reveal insights into the obligate biotrophic and pathogenic lifestyle of Synchytrium endobioticum.</title>
        <authorList>
            <person name="van de Vossenberg B.T.L.H."/>
            <person name="Warris S."/>
            <person name="Nguyen H.D.T."/>
            <person name="van Gent-Pelzer M.P.E."/>
            <person name="Joly D.L."/>
            <person name="van de Geest H.C."/>
            <person name="Bonants P.J.M."/>
            <person name="Smith D.S."/>
            <person name="Levesque C.A."/>
            <person name="van der Lee T.A.J."/>
        </authorList>
    </citation>
    <scope>NUCLEOTIDE SEQUENCE [LARGE SCALE GENOMIC DNA]</scope>
    <source>
        <strain evidence="5 6">LEV6574</strain>
    </source>
</reference>
<dbReference type="PANTHER" id="PTHR31344:SF0">
    <property type="entry name" value="NUCLEAR PORE COMPLEX PROTEIN NUP205"/>
    <property type="match status" value="1"/>
</dbReference>
<name>A0A507DDP9_9FUNG</name>